<gene>
    <name evidence="2" type="ORF">OS242_13855</name>
</gene>
<organism evidence="2 3">
    <name type="scientific">Tumebacillus lacus</name>
    <dbReference type="NCBI Taxonomy" id="2995335"/>
    <lineage>
        <taxon>Bacteria</taxon>
        <taxon>Bacillati</taxon>
        <taxon>Bacillota</taxon>
        <taxon>Bacilli</taxon>
        <taxon>Bacillales</taxon>
        <taxon>Alicyclobacillaceae</taxon>
        <taxon>Tumebacillus</taxon>
    </lineage>
</organism>
<name>A0ABT3X622_9BACL</name>
<keyword evidence="3" id="KW-1185">Reference proteome</keyword>
<feature type="region of interest" description="Disordered" evidence="1">
    <location>
        <begin position="48"/>
        <end position="68"/>
    </location>
</feature>
<comment type="caution">
    <text evidence="2">The sequence shown here is derived from an EMBL/GenBank/DDBJ whole genome shotgun (WGS) entry which is preliminary data.</text>
</comment>
<accession>A0ABT3X622</accession>
<feature type="region of interest" description="Disordered" evidence="1">
    <location>
        <begin position="246"/>
        <end position="305"/>
    </location>
</feature>
<dbReference type="RefSeq" id="WP_267152278.1">
    <property type="nucleotide sequence ID" value="NZ_JAPMLT010000008.1"/>
</dbReference>
<protein>
    <submittedName>
        <fullName evidence="2">Uncharacterized protein</fullName>
    </submittedName>
</protein>
<evidence type="ECO:0000313" key="2">
    <source>
        <dbReference type="EMBL" id="MCX7571030.1"/>
    </source>
</evidence>
<evidence type="ECO:0000256" key="1">
    <source>
        <dbReference type="SAM" id="MobiDB-lite"/>
    </source>
</evidence>
<dbReference type="Proteomes" id="UP001208017">
    <property type="component" value="Unassembled WGS sequence"/>
</dbReference>
<evidence type="ECO:0000313" key="3">
    <source>
        <dbReference type="Proteomes" id="UP001208017"/>
    </source>
</evidence>
<dbReference type="EMBL" id="JAPMLT010000008">
    <property type="protein sequence ID" value="MCX7571030.1"/>
    <property type="molecule type" value="Genomic_DNA"/>
</dbReference>
<proteinExistence type="predicted"/>
<feature type="compositionally biased region" description="Low complexity" evidence="1">
    <location>
        <begin position="294"/>
        <end position="305"/>
    </location>
</feature>
<feature type="compositionally biased region" description="Polar residues" evidence="1">
    <location>
        <begin position="58"/>
        <end position="68"/>
    </location>
</feature>
<reference evidence="2 3" key="1">
    <citation type="submission" date="2022-11" db="EMBL/GenBank/DDBJ databases">
        <title>Study of microbial diversity in lake waters.</title>
        <authorList>
            <person name="Zhang J."/>
        </authorList>
    </citation>
    <scope>NUCLEOTIDE SEQUENCE [LARGE SCALE GENOMIC DNA]</scope>
    <source>
        <strain evidence="2 3">DT12</strain>
    </source>
</reference>
<sequence length="305" mass="32475">MTIAGFLITALIVFAAFAVWYYVVQRNKPGAGENRTRMANFMTEIGDIEDASPRKRQPQQGNNGYTASSFEYMGENRAVSDNDSQQPVKTAQSSAQVFQTEVGTMGETGQAQGQSAQAQSRVNGVKTAKQSAQVFQSEIGTIGGAGQGQAQGAQSQAFQSGAVKTAESSAQIFQSEIGSIGAAGQGQQEQGYAGYFGQDQQASRSKQSPIQRFQQGGQQFNTEVGTVGFNEPAAHRAARMELVQGGHQAAKQQNHQKYTVEAGEIGELGQRLDASVEPQFQPPGATLPSPDSTQLNQQAQQDQQG</sequence>